<keyword evidence="3" id="KW-1185">Reference proteome</keyword>
<evidence type="ECO:0000313" key="3">
    <source>
        <dbReference type="Proteomes" id="UP000274097"/>
    </source>
</evidence>
<comment type="caution">
    <text evidence="1">The sequence shown here is derived from an EMBL/GenBank/DDBJ whole genome shotgun (WGS) entry which is preliminary data.</text>
</comment>
<dbReference type="Proteomes" id="UP000278036">
    <property type="component" value="Unassembled WGS sequence"/>
</dbReference>
<organism evidence="1 4">
    <name type="scientific">Teichococcus wenyumeiae</name>
    <dbReference type="NCBI Taxonomy" id="2478470"/>
    <lineage>
        <taxon>Bacteria</taxon>
        <taxon>Pseudomonadati</taxon>
        <taxon>Pseudomonadota</taxon>
        <taxon>Alphaproteobacteria</taxon>
        <taxon>Acetobacterales</taxon>
        <taxon>Roseomonadaceae</taxon>
        <taxon>Roseomonas</taxon>
    </lineage>
</organism>
<gene>
    <name evidence="1" type="ORF">D6Z83_06535</name>
    <name evidence="2" type="ORF">EBE87_06695</name>
</gene>
<evidence type="ECO:0000313" key="2">
    <source>
        <dbReference type="EMBL" id="RMI26063.1"/>
    </source>
</evidence>
<dbReference type="EMBL" id="RFLX01000003">
    <property type="protein sequence ID" value="RMI26063.1"/>
    <property type="molecule type" value="Genomic_DNA"/>
</dbReference>
<protein>
    <submittedName>
        <fullName evidence="1">DUF3293 domain-containing protein</fullName>
    </submittedName>
</protein>
<dbReference type="Pfam" id="PF11697">
    <property type="entry name" value="DUF3293"/>
    <property type="match status" value="1"/>
</dbReference>
<evidence type="ECO:0000313" key="1">
    <source>
        <dbReference type="EMBL" id="RKK04964.1"/>
    </source>
</evidence>
<dbReference type="EMBL" id="RAQU01000026">
    <property type="protein sequence ID" value="RKK04964.1"/>
    <property type="molecule type" value="Genomic_DNA"/>
</dbReference>
<reference evidence="1 4" key="1">
    <citation type="submission" date="2018-09" db="EMBL/GenBank/DDBJ databases">
        <title>Roseomonas sp. nov., isolated from feces of Tibetan antelopes in the Qinghai-Tibet plateau, China.</title>
        <authorList>
            <person name="Tian Z."/>
        </authorList>
    </citation>
    <scope>NUCLEOTIDE SEQUENCE [LARGE SCALE GENOMIC DNA]</scope>
    <source>
        <strain evidence="2 3">Z23</strain>
        <strain evidence="1 4">Z24</strain>
    </source>
</reference>
<evidence type="ECO:0000313" key="4">
    <source>
        <dbReference type="Proteomes" id="UP000278036"/>
    </source>
</evidence>
<dbReference type="RefSeq" id="WP_120637529.1">
    <property type="nucleotide sequence ID" value="NZ_RAQU01000026.1"/>
</dbReference>
<dbReference type="AlphaFoldDB" id="A0A3A9JMK3"/>
<sequence length="133" mass="15008">MSGSLSRAFRDTDYLAEGAVARIGRRSGSMAALLRRLGAGQGVFLSAWNPMAKSRPLAWNHRAQARLWQAARRRRFVPARSQPRPAAHAHWGEDQIFLAADLRVALRLARRFRQLAVVAVRHDGTARLVWLKF</sequence>
<accession>A0A3A9JMK3</accession>
<name>A0A3A9JMK3_9PROT</name>
<dbReference type="Proteomes" id="UP000274097">
    <property type="component" value="Unassembled WGS sequence"/>
</dbReference>
<proteinExistence type="predicted"/>
<dbReference type="InParanoid" id="A0A3A9JMK3"/>
<dbReference type="InterPro" id="IPR021710">
    <property type="entry name" value="DUF3293"/>
</dbReference>
<dbReference type="OrthoDB" id="7274756at2"/>